<dbReference type="EMBL" id="SRYA01000002">
    <property type="protein sequence ID" value="TGY98131.1"/>
    <property type="molecule type" value="Genomic_DNA"/>
</dbReference>
<evidence type="ECO:0000313" key="1">
    <source>
        <dbReference type="EMBL" id="TGY98131.1"/>
    </source>
</evidence>
<gene>
    <name evidence="1" type="ORF">E5329_01635</name>
</gene>
<comment type="caution">
    <text evidence="1">The sequence shown here is derived from an EMBL/GenBank/DDBJ whole genome shotgun (WGS) entry which is preliminary data.</text>
</comment>
<protein>
    <submittedName>
        <fullName evidence="1">Uncharacterized protein</fullName>
    </submittedName>
</protein>
<accession>A0AC61S2D4</accession>
<keyword evidence="2" id="KW-1185">Reference proteome</keyword>
<evidence type="ECO:0000313" key="2">
    <source>
        <dbReference type="Proteomes" id="UP000304953"/>
    </source>
</evidence>
<proteinExistence type="predicted"/>
<organism evidence="1 2">
    <name type="scientific">Petralouisia muris</name>
    <dbReference type="NCBI Taxonomy" id="3032872"/>
    <lineage>
        <taxon>Bacteria</taxon>
        <taxon>Bacillati</taxon>
        <taxon>Bacillota</taxon>
        <taxon>Clostridia</taxon>
        <taxon>Lachnospirales</taxon>
        <taxon>Lachnospiraceae</taxon>
        <taxon>Petralouisia</taxon>
    </lineage>
</organism>
<name>A0AC61S2D4_9FIRM</name>
<sequence length="279" mass="32646">MNFLNKMERKLGKYAIQNLTFWLIGAWVLGFIIQYTMPEVQRMLILEPALILQGQVWRIVSWLLVPPPVNLLFLIFFLSCYYFIGNSIEQAIGTFRYNVYLIGGILCSILGAFLLFGFYYFFRGVAVTGIGYYFSTQYITMSLFMAFAVIYPNVEFRLYFLIPIKAKWMGIVDAVWMAFMLIASNAAGRTAILASLMNFLIFFFSTRNYHRVSPKEIHRKQVYRQQMRQAQSVTRHKCAICGRTERDGADLEFRFCSKCDGNYEYCQDHLFTHQHMKQS</sequence>
<dbReference type="Proteomes" id="UP000304953">
    <property type="component" value="Unassembled WGS sequence"/>
</dbReference>
<reference evidence="1" key="1">
    <citation type="submission" date="2019-04" db="EMBL/GenBank/DDBJ databases">
        <title>Microbes associate with the intestines of laboratory mice.</title>
        <authorList>
            <person name="Navarre W."/>
            <person name="Wong E."/>
            <person name="Huang K."/>
            <person name="Tropini C."/>
            <person name="Ng K."/>
            <person name="Yu B."/>
        </authorList>
    </citation>
    <scope>NUCLEOTIDE SEQUENCE</scope>
    <source>
        <strain evidence="1">NM01_1-7b</strain>
    </source>
</reference>